<evidence type="ECO:0000313" key="2">
    <source>
        <dbReference type="EMBL" id="KAJ1218643.1"/>
    </source>
</evidence>
<gene>
    <name evidence="2" type="ORF">NDU88_006220</name>
</gene>
<proteinExistence type="predicted"/>
<keyword evidence="3" id="KW-1185">Reference proteome</keyword>
<accession>A0AAV7WX08</accession>
<dbReference type="EMBL" id="JANPWB010000001">
    <property type="protein sequence ID" value="KAJ1218643.1"/>
    <property type="molecule type" value="Genomic_DNA"/>
</dbReference>
<evidence type="ECO:0000256" key="1">
    <source>
        <dbReference type="SAM" id="MobiDB-lite"/>
    </source>
</evidence>
<reference evidence="2" key="1">
    <citation type="journal article" date="2022" name="bioRxiv">
        <title>Sequencing and chromosome-scale assembly of the giantPleurodeles waltlgenome.</title>
        <authorList>
            <person name="Brown T."/>
            <person name="Elewa A."/>
            <person name="Iarovenko S."/>
            <person name="Subramanian E."/>
            <person name="Araus A.J."/>
            <person name="Petzold A."/>
            <person name="Susuki M."/>
            <person name="Suzuki K.-i.T."/>
            <person name="Hayashi T."/>
            <person name="Toyoda A."/>
            <person name="Oliveira C."/>
            <person name="Osipova E."/>
            <person name="Leigh N.D."/>
            <person name="Simon A."/>
            <person name="Yun M.H."/>
        </authorList>
    </citation>
    <scope>NUCLEOTIDE SEQUENCE</scope>
    <source>
        <strain evidence="2">20211129_DDA</strain>
        <tissue evidence="2">Liver</tissue>
    </source>
</reference>
<sequence length="227" mass="24973">MARVLHPKSTNKYEAVGGENETFLESPLKFKDQRQKLAFPSPRHQLIPKKLFPTQEMTASHNEVTPTRPCKRDHKMAPNLLTPQGFLAHSSQSHSLAYSEFLSTATFTDVNVNHTPCHADSFPSNERGGLDDNEDSADFLLNGVSEILFSPKELASAKGITKARAGEAALDEEKVDALFAQANRLAASTPESKTYDEEEGCGDDHGDPYSSSAQSIKLEYLKHALLD</sequence>
<organism evidence="2 3">
    <name type="scientific">Pleurodeles waltl</name>
    <name type="common">Iberian ribbed newt</name>
    <dbReference type="NCBI Taxonomy" id="8319"/>
    <lineage>
        <taxon>Eukaryota</taxon>
        <taxon>Metazoa</taxon>
        <taxon>Chordata</taxon>
        <taxon>Craniata</taxon>
        <taxon>Vertebrata</taxon>
        <taxon>Euteleostomi</taxon>
        <taxon>Amphibia</taxon>
        <taxon>Batrachia</taxon>
        <taxon>Caudata</taxon>
        <taxon>Salamandroidea</taxon>
        <taxon>Salamandridae</taxon>
        <taxon>Pleurodelinae</taxon>
        <taxon>Pleurodeles</taxon>
    </lineage>
</organism>
<evidence type="ECO:0000313" key="3">
    <source>
        <dbReference type="Proteomes" id="UP001066276"/>
    </source>
</evidence>
<feature type="region of interest" description="Disordered" evidence="1">
    <location>
        <begin position="187"/>
        <end position="212"/>
    </location>
</feature>
<comment type="caution">
    <text evidence="2">The sequence shown here is derived from an EMBL/GenBank/DDBJ whole genome shotgun (WGS) entry which is preliminary data.</text>
</comment>
<dbReference type="AlphaFoldDB" id="A0AAV7WX08"/>
<name>A0AAV7WX08_PLEWA</name>
<dbReference type="Proteomes" id="UP001066276">
    <property type="component" value="Chromosome 1_1"/>
</dbReference>
<protein>
    <submittedName>
        <fullName evidence="2">Uncharacterized protein</fullName>
    </submittedName>
</protein>